<dbReference type="InterPro" id="IPR013216">
    <property type="entry name" value="Methyltransf_11"/>
</dbReference>
<evidence type="ECO:0000256" key="1">
    <source>
        <dbReference type="SAM" id="MobiDB-lite"/>
    </source>
</evidence>
<accession>E6PCT4</accession>
<dbReference type="EMBL" id="CABL01000001">
    <property type="protein sequence ID" value="CBH74268.1"/>
    <property type="molecule type" value="Genomic_DNA"/>
</dbReference>
<dbReference type="AlphaFoldDB" id="E6PCT4"/>
<dbReference type="InterPro" id="IPR029063">
    <property type="entry name" value="SAM-dependent_MTases_sf"/>
</dbReference>
<dbReference type="Gene3D" id="3.40.50.150">
    <property type="entry name" value="Vaccinia Virus protein VP39"/>
    <property type="match status" value="1"/>
</dbReference>
<proteinExistence type="predicted"/>
<dbReference type="Pfam" id="PF08241">
    <property type="entry name" value="Methyltransf_11"/>
    <property type="match status" value="1"/>
</dbReference>
<evidence type="ECO:0000259" key="2">
    <source>
        <dbReference type="Pfam" id="PF08241"/>
    </source>
</evidence>
<sequence length="342" mass="37271">MASSVPRRNSRRVPPPPTHPLHHDATPLQHDAYTLRALFCGFACIAGASLFRSTAKMTSNGSFMRRVLAGALPSPEDIIEYLIAFHSEKPSATSATMKQLRTGSGLSSYDLLADVLAAEGPEALLDVGCGDGALLEAVALRVPTVSLFGVDISDAELELASLRLAAHSKTLLAADMNALPFPNERFDAVAAHLVLMLLPDPLAALREIRRVMRSGSLLAFSVPMSSSHDEAWEETNRVLFAKIREHFPLFRPPDPCDSRVESREGIAALLKSAGYTQPPHFSEFVVSADILRAQLWEILANRYVVGSLPEPLSGELESIVTRADASKTFRYSAAIRQVYVRR</sequence>
<dbReference type="PANTHER" id="PTHR43591">
    <property type="entry name" value="METHYLTRANSFERASE"/>
    <property type="match status" value="1"/>
</dbReference>
<dbReference type="SUPFAM" id="SSF53335">
    <property type="entry name" value="S-adenosyl-L-methionine-dependent methyltransferases"/>
    <property type="match status" value="1"/>
</dbReference>
<comment type="caution">
    <text evidence="3">The sequence shown here is derived from an EMBL/GenBank/DDBJ whole genome shotgun (WGS) entry which is preliminary data.</text>
</comment>
<organism evidence="3">
    <name type="scientific">mine drainage metagenome</name>
    <dbReference type="NCBI Taxonomy" id="410659"/>
    <lineage>
        <taxon>unclassified sequences</taxon>
        <taxon>metagenomes</taxon>
        <taxon>ecological metagenomes</taxon>
    </lineage>
</organism>
<evidence type="ECO:0000313" key="3">
    <source>
        <dbReference type="EMBL" id="CBH74268.1"/>
    </source>
</evidence>
<dbReference type="CDD" id="cd02440">
    <property type="entry name" value="AdoMet_MTases"/>
    <property type="match status" value="1"/>
</dbReference>
<feature type="region of interest" description="Disordered" evidence="1">
    <location>
        <begin position="1"/>
        <end position="25"/>
    </location>
</feature>
<dbReference type="GO" id="GO:0008757">
    <property type="term" value="F:S-adenosylmethionine-dependent methyltransferase activity"/>
    <property type="evidence" value="ECO:0007669"/>
    <property type="project" value="InterPro"/>
</dbReference>
<feature type="domain" description="Methyltransferase type 11" evidence="2">
    <location>
        <begin position="125"/>
        <end position="220"/>
    </location>
</feature>
<reference evidence="3" key="1">
    <citation type="submission" date="2009-10" db="EMBL/GenBank/DDBJ databases">
        <title>Diversity of trophic interactions inside an arsenic-rich microbial ecosystem.</title>
        <authorList>
            <person name="Bertin P.N."/>
            <person name="Heinrich-Salmeron A."/>
            <person name="Pelletier E."/>
            <person name="Goulhen-Chollet F."/>
            <person name="Arsene-Ploetze F."/>
            <person name="Gallien S."/>
            <person name="Calteau A."/>
            <person name="Vallenet D."/>
            <person name="Casiot C."/>
            <person name="Chane-Woon-Ming B."/>
            <person name="Giloteaux L."/>
            <person name="Barakat M."/>
            <person name="Bonnefoy V."/>
            <person name="Bruneel O."/>
            <person name="Chandler M."/>
            <person name="Cleiss J."/>
            <person name="Duran R."/>
            <person name="Elbaz-Poulichet F."/>
            <person name="Fonknechten N."/>
            <person name="Lauga B."/>
            <person name="Mornico D."/>
            <person name="Ortet P."/>
            <person name="Schaeffer C."/>
            <person name="Siguier P."/>
            <person name="Alexander Thil Smith A."/>
            <person name="Van Dorsselaer A."/>
            <person name="Weissenbach J."/>
            <person name="Medigue C."/>
            <person name="Le Paslier D."/>
        </authorList>
    </citation>
    <scope>NUCLEOTIDE SEQUENCE</scope>
</reference>
<gene>
    <name evidence="3" type="ORF">CARN1_2155</name>
</gene>
<protein>
    <recommendedName>
        <fullName evidence="2">Methyltransferase type 11 domain-containing protein</fullName>
    </recommendedName>
</protein>
<name>E6PCT4_9ZZZZ</name>